<dbReference type="AlphaFoldDB" id="A0A180G417"/>
<name>A0A180G417_PUCT1</name>
<protein>
    <submittedName>
        <fullName evidence="2 3">Uncharacterized protein</fullName>
    </submittedName>
</protein>
<evidence type="ECO:0000313" key="2">
    <source>
        <dbReference type="EMBL" id="OAV87384.1"/>
    </source>
</evidence>
<keyword evidence="1" id="KW-0472">Membrane</keyword>
<organism evidence="2">
    <name type="scientific">Puccinia triticina (isolate 1-1 / race 1 (BBBD))</name>
    <name type="common">Brown leaf rust fungus</name>
    <dbReference type="NCBI Taxonomy" id="630390"/>
    <lineage>
        <taxon>Eukaryota</taxon>
        <taxon>Fungi</taxon>
        <taxon>Dikarya</taxon>
        <taxon>Basidiomycota</taxon>
        <taxon>Pucciniomycotina</taxon>
        <taxon>Pucciniomycetes</taxon>
        <taxon>Pucciniales</taxon>
        <taxon>Pucciniaceae</taxon>
        <taxon>Puccinia</taxon>
    </lineage>
</organism>
<reference evidence="2" key="2">
    <citation type="submission" date="2016-05" db="EMBL/GenBank/DDBJ databases">
        <title>Comparative analysis highlights variable genome content of wheat rusts and divergence of the mating loci.</title>
        <authorList>
            <person name="Cuomo C.A."/>
            <person name="Bakkeren G."/>
            <person name="Szabo L."/>
            <person name="Khalil H."/>
            <person name="Joly D."/>
            <person name="Goldberg J."/>
            <person name="Young S."/>
            <person name="Zeng Q."/>
            <person name="Fellers J."/>
        </authorList>
    </citation>
    <scope>NUCLEOTIDE SEQUENCE [LARGE SCALE GENOMIC DNA]</scope>
    <source>
        <strain evidence="2">1-1 BBBD Race 1</strain>
    </source>
</reference>
<reference evidence="2" key="1">
    <citation type="submission" date="2009-11" db="EMBL/GenBank/DDBJ databases">
        <authorList>
            <consortium name="The Broad Institute Genome Sequencing Platform"/>
            <person name="Ward D."/>
            <person name="Feldgarden M."/>
            <person name="Earl A."/>
            <person name="Young S.K."/>
            <person name="Zeng Q."/>
            <person name="Koehrsen M."/>
            <person name="Alvarado L."/>
            <person name="Berlin A."/>
            <person name="Bochicchio J."/>
            <person name="Borenstein D."/>
            <person name="Chapman S.B."/>
            <person name="Chen Z."/>
            <person name="Engels R."/>
            <person name="Freedman E."/>
            <person name="Gellesch M."/>
            <person name="Goldberg J."/>
            <person name="Griggs A."/>
            <person name="Gujja S."/>
            <person name="Heilman E."/>
            <person name="Heiman D."/>
            <person name="Hepburn T."/>
            <person name="Howarth C."/>
            <person name="Jen D."/>
            <person name="Larson L."/>
            <person name="Lewis B."/>
            <person name="Mehta T."/>
            <person name="Park D."/>
            <person name="Pearson M."/>
            <person name="Roberts A."/>
            <person name="Saif S."/>
            <person name="Shea T."/>
            <person name="Shenoy N."/>
            <person name="Sisk P."/>
            <person name="Stolte C."/>
            <person name="Sykes S."/>
            <person name="Thomson T."/>
            <person name="Walk T."/>
            <person name="White J."/>
            <person name="Yandava C."/>
            <person name="Izard J."/>
            <person name="Baranova O.V."/>
            <person name="Blanton J.M."/>
            <person name="Tanner A.C."/>
            <person name="Dewhirst F.E."/>
            <person name="Haas B."/>
            <person name="Nusbaum C."/>
            <person name="Birren B."/>
        </authorList>
    </citation>
    <scope>NUCLEOTIDE SEQUENCE [LARGE SCALE GENOMIC DNA]</scope>
    <source>
        <strain evidence="2">1-1 BBBD Race 1</strain>
    </source>
</reference>
<accession>A0A180G417</accession>
<keyword evidence="1" id="KW-1133">Transmembrane helix</keyword>
<keyword evidence="1" id="KW-0812">Transmembrane</keyword>
<dbReference type="Proteomes" id="UP000005240">
    <property type="component" value="Unassembled WGS sequence"/>
</dbReference>
<sequence>MSPISLDHLSIKLENLKLSFVRPQAFYETSSSANPTTPLITAKTVFILVDIIVVAIISLLILLGYLLYRRQLKRKEKFTRACETTEPKMAAESNRTALMDNHSACASTTSTKEESTHTI</sequence>
<dbReference type="EnsemblFungi" id="PTTG_29451-t43_1">
    <property type="protein sequence ID" value="PTTG_29451-t43_1-p1"/>
    <property type="gene ID" value="PTTG_29451"/>
</dbReference>
<feature type="transmembrane region" description="Helical" evidence="1">
    <location>
        <begin position="45"/>
        <end position="68"/>
    </location>
</feature>
<evidence type="ECO:0000313" key="4">
    <source>
        <dbReference type="Proteomes" id="UP000005240"/>
    </source>
</evidence>
<evidence type="ECO:0000256" key="1">
    <source>
        <dbReference type="SAM" id="Phobius"/>
    </source>
</evidence>
<keyword evidence="4" id="KW-1185">Reference proteome</keyword>
<proteinExistence type="predicted"/>
<reference evidence="3 4" key="3">
    <citation type="journal article" date="2017" name="G3 (Bethesda)">
        <title>Comparative analysis highlights variable genome content of wheat rusts and divergence of the mating loci.</title>
        <authorList>
            <person name="Cuomo C.A."/>
            <person name="Bakkeren G."/>
            <person name="Khalil H.B."/>
            <person name="Panwar V."/>
            <person name="Joly D."/>
            <person name="Linning R."/>
            <person name="Sakthikumar S."/>
            <person name="Song X."/>
            <person name="Adiconis X."/>
            <person name="Fan L."/>
            <person name="Goldberg J.M."/>
            <person name="Levin J.Z."/>
            <person name="Young S."/>
            <person name="Zeng Q."/>
            <person name="Anikster Y."/>
            <person name="Bruce M."/>
            <person name="Wang M."/>
            <person name="Yin C."/>
            <person name="McCallum B."/>
            <person name="Szabo L.J."/>
            <person name="Hulbert S."/>
            <person name="Chen X."/>
            <person name="Fellers J.P."/>
        </authorList>
    </citation>
    <scope>NUCLEOTIDE SEQUENCE</scope>
    <source>
        <strain evidence="3">isolate 1-1 / race 1 (BBBD)</strain>
        <strain evidence="4">Isolate 1-1 / race 1 (BBBD)</strain>
    </source>
</reference>
<gene>
    <name evidence="2" type="ORF">PTTG_29451</name>
</gene>
<reference evidence="3" key="4">
    <citation type="submission" date="2025-05" db="UniProtKB">
        <authorList>
            <consortium name="EnsemblFungi"/>
        </authorList>
    </citation>
    <scope>IDENTIFICATION</scope>
    <source>
        <strain evidence="3">isolate 1-1 / race 1 (BBBD)</strain>
    </source>
</reference>
<dbReference type="VEuPathDB" id="FungiDB:PTTG_29451"/>
<dbReference type="EMBL" id="ADAS02000433">
    <property type="protein sequence ID" value="OAV87384.1"/>
    <property type="molecule type" value="Genomic_DNA"/>
</dbReference>
<evidence type="ECO:0000313" key="3">
    <source>
        <dbReference type="EnsemblFungi" id="PTTG_29451-t43_1-p1"/>
    </source>
</evidence>